<dbReference type="Pfam" id="PF13699">
    <property type="entry name" value="eCIS_core"/>
    <property type="match status" value="1"/>
</dbReference>
<dbReference type="RefSeq" id="WP_309939153.1">
    <property type="nucleotide sequence ID" value="NZ_AP025305.1"/>
</dbReference>
<reference evidence="3" key="1">
    <citation type="submission" date="2023-07" db="EMBL/GenBank/DDBJ databases">
        <title>Genomic Encyclopedia of Type Strains, Phase IV (KMG-IV): sequencing the most valuable type-strain genomes for metagenomic binning, comparative biology and taxonomic classification.</title>
        <authorList>
            <person name="Goeker M."/>
        </authorList>
    </citation>
    <scope>NUCLEOTIDE SEQUENCE</scope>
    <source>
        <strain evidence="3">DSM 26174</strain>
    </source>
</reference>
<evidence type="ECO:0000256" key="1">
    <source>
        <dbReference type="SAM" id="MobiDB-lite"/>
    </source>
</evidence>
<feature type="region of interest" description="Disordered" evidence="1">
    <location>
        <begin position="505"/>
        <end position="527"/>
    </location>
</feature>
<gene>
    <name evidence="3" type="ORF">HNQ88_002524</name>
</gene>
<evidence type="ECO:0000259" key="2">
    <source>
        <dbReference type="Pfam" id="PF13699"/>
    </source>
</evidence>
<accession>A0AAE4BTE4</accession>
<dbReference type="Proteomes" id="UP001185092">
    <property type="component" value="Unassembled WGS sequence"/>
</dbReference>
<sequence>MNKNSKEQQHSNIAQRKADERMKANWMAVQRKKELDGDDTTPSLDYLNLTTAQLRADIDAIKSSENFQRWNTPSGQLPVQKKDDTGGSGNQGTTSKPNNTGLPDKLKTGVENLSGHSMDDVKVHYNSDKPAQLQAHAYAQGTDIHLASGQEKHLPHEAWHVVQQKQGRVKPTKQMKGKVNVNDDAGLEKEADVMGAKALQFIDNRPEGVAQRKLNKFKNNGDTEIQLKKYSVARNLNLSLATTDWSAKGEKGDEKYQSAKTRARGQMYADLREEYPITNTDGNHEEQENSRGVEYARKKLEIDTEFDKYSDDDITVQTSRPAIKPNAGKGKRRKNSQAGPINEMVSSIKYIGAHLVKREWGGADNMWNVVAWPQKAEDKWASIFETPVDSAGLRGEDPGNVKIEVRKEDEELKRPRASEIIQEEISKLEGADNEKANKRLLESPTAKRLLTSARWVSNRALESVPEVAKGTNFLGTVELSRSETKYEEAKKGAEEHFRKKAKEELKSEEELQIHSKSKDQLTDSWEEEEARMHELRKKERKRDWKVETDLYTPGFKIEDNIVDS</sequence>
<feature type="domain" description="eCIS core" evidence="2">
    <location>
        <begin position="102"/>
        <end position="167"/>
    </location>
</feature>
<feature type="region of interest" description="Disordered" evidence="1">
    <location>
        <begin position="319"/>
        <end position="339"/>
    </location>
</feature>
<protein>
    <recommendedName>
        <fullName evidence="2">eCIS core domain-containing protein</fullName>
    </recommendedName>
</protein>
<comment type="caution">
    <text evidence="3">The sequence shown here is derived from an EMBL/GenBank/DDBJ whole genome shotgun (WGS) entry which is preliminary data.</text>
</comment>
<proteinExistence type="predicted"/>
<keyword evidence="4" id="KW-1185">Reference proteome</keyword>
<organism evidence="3 4">
    <name type="scientific">Aureibacter tunicatorum</name>
    <dbReference type="NCBI Taxonomy" id="866807"/>
    <lineage>
        <taxon>Bacteria</taxon>
        <taxon>Pseudomonadati</taxon>
        <taxon>Bacteroidota</taxon>
        <taxon>Cytophagia</taxon>
        <taxon>Cytophagales</taxon>
        <taxon>Persicobacteraceae</taxon>
        <taxon>Aureibacter</taxon>
    </lineage>
</organism>
<feature type="region of interest" description="Disordered" evidence="1">
    <location>
        <begin position="1"/>
        <end position="25"/>
    </location>
</feature>
<dbReference type="EMBL" id="JAVDQD010000002">
    <property type="protein sequence ID" value="MDR6239487.1"/>
    <property type="molecule type" value="Genomic_DNA"/>
</dbReference>
<evidence type="ECO:0000313" key="4">
    <source>
        <dbReference type="Proteomes" id="UP001185092"/>
    </source>
</evidence>
<feature type="compositionally biased region" description="Polar residues" evidence="1">
    <location>
        <begin position="91"/>
        <end position="101"/>
    </location>
</feature>
<dbReference type="InterPro" id="IPR025295">
    <property type="entry name" value="eCIS_core_dom"/>
</dbReference>
<evidence type="ECO:0000313" key="3">
    <source>
        <dbReference type="EMBL" id="MDR6239487.1"/>
    </source>
</evidence>
<dbReference type="AlphaFoldDB" id="A0AAE4BTE4"/>
<feature type="region of interest" description="Disordered" evidence="1">
    <location>
        <begin position="63"/>
        <end position="111"/>
    </location>
</feature>
<feature type="compositionally biased region" description="Polar residues" evidence="1">
    <location>
        <begin position="63"/>
        <end position="77"/>
    </location>
</feature>
<feature type="compositionally biased region" description="Basic and acidic residues" evidence="1">
    <location>
        <begin position="505"/>
        <end position="521"/>
    </location>
</feature>
<name>A0AAE4BTE4_9BACT</name>